<gene>
    <name evidence="1" type="ORF">M378DRAFT_165387</name>
</gene>
<proteinExistence type="predicted"/>
<accession>A0A0C2SHT4</accession>
<name>A0A0C2SHT4_AMAMK</name>
<dbReference type="AlphaFoldDB" id="A0A0C2SHT4"/>
<dbReference type="InParanoid" id="A0A0C2SHT4"/>
<dbReference type="HOGENOM" id="CLU_2346221_0_0_1"/>
<protein>
    <submittedName>
        <fullName evidence="1">Uncharacterized protein</fullName>
    </submittedName>
</protein>
<dbReference type="Proteomes" id="UP000054549">
    <property type="component" value="Unassembled WGS sequence"/>
</dbReference>
<reference evidence="1 2" key="1">
    <citation type="submission" date="2014-04" db="EMBL/GenBank/DDBJ databases">
        <title>Evolutionary Origins and Diversification of the Mycorrhizal Mutualists.</title>
        <authorList>
            <consortium name="DOE Joint Genome Institute"/>
            <consortium name="Mycorrhizal Genomics Consortium"/>
            <person name="Kohler A."/>
            <person name="Kuo A."/>
            <person name="Nagy L.G."/>
            <person name="Floudas D."/>
            <person name="Copeland A."/>
            <person name="Barry K.W."/>
            <person name="Cichocki N."/>
            <person name="Veneault-Fourrey C."/>
            <person name="LaButti K."/>
            <person name="Lindquist E.A."/>
            <person name="Lipzen A."/>
            <person name="Lundell T."/>
            <person name="Morin E."/>
            <person name="Murat C."/>
            <person name="Riley R."/>
            <person name="Ohm R."/>
            <person name="Sun H."/>
            <person name="Tunlid A."/>
            <person name="Henrissat B."/>
            <person name="Grigoriev I.V."/>
            <person name="Hibbett D.S."/>
            <person name="Martin F."/>
        </authorList>
    </citation>
    <scope>NUCLEOTIDE SEQUENCE [LARGE SCALE GENOMIC DNA]</scope>
    <source>
        <strain evidence="1 2">Koide BX008</strain>
    </source>
</reference>
<evidence type="ECO:0000313" key="1">
    <source>
        <dbReference type="EMBL" id="KIL62725.1"/>
    </source>
</evidence>
<dbReference type="EMBL" id="KN818267">
    <property type="protein sequence ID" value="KIL62725.1"/>
    <property type="molecule type" value="Genomic_DNA"/>
</dbReference>
<sequence>MTPAAAKRLAFPSPGDSAYTKPKLHAEEVYDPTCAVLHRGWLVTVLSLVLSSASFPHQANIMHTLPESLSLHIAIQMIPTHMVEQGSPKCQITPLKY</sequence>
<organism evidence="1 2">
    <name type="scientific">Amanita muscaria (strain Koide BX008)</name>
    <dbReference type="NCBI Taxonomy" id="946122"/>
    <lineage>
        <taxon>Eukaryota</taxon>
        <taxon>Fungi</taxon>
        <taxon>Dikarya</taxon>
        <taxon>Basidiomycota</taxon>
        <taxon>Agaricomycotina</taxon>
        <taxon>Agaricomycetes</taxon>
        <taxon>Agaricomycetidae</taxon>
        <taxon>Agaricales</taxon>
        <taxon>Pluteineae</taxon>
        <taxon>Amanitaceae</taxon>
        <taxon>Amanita</taxon>
    </lineage>
</organism>
<keyword evidence="2" id="KW-1185">Reference proteome</keyword>
<evidence type="ECO:0000313" key="2">
    <source>
        <dbReference type="Proteomes" id="UP000054549"/>
    </source>
</evidence>